<reference evidence="2" key="1">
    <citation type="journal article" date="2019" name="bioRxiv">
        <title>The Genome of the Zebra Mussel, Dreissena polymorpha: A Resource for Invasive Species Research.</title>
        <authorList>
            <person name="McCartney M.A."/>
            <person name="Auch B."/>
            <person name="Kono T."/>
            <person name="Mallez S."/>
            <person name="Zhang Y."/>
            <person name="Obille A."/>
            <person name="Becker A."/>
            <person name="Abrahante J.E."/>
            <person name="Garbe J."/>
            <person name="Badalamenti J.P."/>
            <person name="Herman A."/>
            <person name="Mangelson H."/>
            <person name="Liachko I."/>
            <person name="Sullivan S."/>
            <person name="Sone E.D."/>
            <person name="Koren S."/>
            <person name="Silverstein K.A.T."/>
            <person name="Beckman K.B."/>
            <person name="Gohl D.M."/>
        </authorList>
    </citation>
    <scope>NUCLEOTIDE SEQUENCE</scope>
    <source>
        <strain evidence="2">Duluth1</strain>
        <tissue evidence="2">Whole animal</tissue>
    </source>
</reference>
<feature type="compositionally biased region" description="Basic and acidic residues" evidence="1">
    <location>
        <begin position="22"/>
        <end position="35"/>
    </location>
</feature>
<comment type="caution">
    <text evidence="2">The sequence shown here is derived from an EMBL/GenBank/DDBJ whole genome shotgun (WGS) entry which is preliminary data.</text>
</comment>
<organism evidence="2 3">
    <name type="scientific">Dreissena polymorpha</name>
    <name type="common">Zebra mussel</name>
    <name type="synonym">Mytilus polymorpha</name>
    <dbReference type="NCBI Taxonomy" id="45954"/>
    <lineage>
        <taxon>Eukaryota</taxon>
        <taxon>Metazoa</taxon>
        <taxon>Spiralia</taxon>
        <taxon>Lophotrochozoa</taxon>
        <taxon>Mollusca</taxon>
        <taxon>Bivalvia</taxon>
        <taxon>Autobranchia</taxon>
        <taxon>Heteroconchia</taxon>
        <taxon>Euheterodonta</taxon>
        <taxon>Imparidentia</taxon>
        <taxon>Neoheterodontei</taxon>
        <taxon>Myida</taxon>
        <taxon>Dreissenoidea</taxon>
        <taxon>Dreissenidae</taxon>
        <taxon>Dreissena</taxon>
    </lineage>
</organism>
<accession>A0A9D4CCY2</accession>
<name>A0A9D4CCY2_DREPO</name>
<protein>
    <submittedName>
        <fullName evidence="2">Uncharacterized protein</fullName>
    </submittedName>
</protein>
<feature type="region of interest" description="Disordered" evidence="1">
    <location>
        <begin position="1"/>
        <end position="52"/>
    </location>
</feature>
<evidence type="ECO:0000313" key="3">
    <source>
        <dbReference type="Proteomes" id="UP000828390"/>
    </source>
</evidence>
<sequence length="52" mass="5664">MSKEVGGEEVAQEVDPVTGHTPTEKGKPEGVRELPHQQSNKSSYQSHATHHS</sequence>
<keyword evidence="3" id="KW-1185">Reference proteome</keyword>
<dbReference type="AlphaFoldDB" id="A0A9D4CCY2"/>
<proteinExistence type="predicted"/>
<dbReference type="Proteomes" id="UP000828390">
    <property type="component" value="Unassembled WGS sequence"/>
</dbReference>
<evidence type="ECO:0000313" key="2">
    <source>
        <dbReference type="EMBL" id="KAH3721372.1"/>
    </source>
</evidence>
<evidence type="ECO:0000256" key="1">
    <source>
        <dbReference type="SAM" id="MobiDB-lite"/>
    </source>
</evidence>
<gene>
    <name evidence="2" type="ORF">DPMN_064295</name>
</gene>
<dbReference type="EMBL" id="JAIWYP010000013">
    <property type="protein sequence ID" value="KAH3721372.1"/>
    <property type="molecule type" value="Genomic_DNA"/>
</dbReference>
<reference evidence="2" key="2">
    <citation type="submission" date="2020-11" db="EMBL/GenBank/DDBJ databases">
        <authorList>
            <person name="McCartney M.A."/>
            <person name="Auch B."/>
            <person name="Kono T."/>
            <person name="Mallez S."/>
            <person name="Becker A."/>
            <person name="Gohl D.M."/>
            <person name="Silverstein K.A.T."/>
            <person name="Koren S."/>
            <person name="Bechman K.B."/>
            <person name="Herman A."/>
            <person name="Abrahante J.E."/>
            <person name="Garbe J."/>
        </authorList>
    </citation>
    <scope>NUCLEOTIDE SEQUENCE</scope>
    <source>
        <strain evidence="2">Duluth1</strain>
        <tissue evidence="2">Whole animal</tissue>
    </source>
</reference>
<feature type="compositionally biased region" description="Polar residues" evidence="1">
    <location>
        <begin position="36"/>
        <end position="52"/>
    </location>
</feature>